<gene>
    <name evidence="1" type="ORF">BJG266_LOCUS49180</name>
    <name evidence="2" type="ORF">QVE165_LOCUS66260</name>
</gene>
<evidence type="ECO:0000313" key="3">
    <source>
        <dbReference type="Proteomes" id="UP000663832"/>
    </source>
</evidence>
<dbReference type="Proteomes" id="UP000663832">
    <property type="component" value="Unassembled WGS sequence"/>
</dbReference>
<sequence>MTSNIIKQFPQQLATYLCERYMAPISYLNIYRAQNEFQIIKSVQRSLRKGKYVLRVTDKGGVFRIGHSKDYEQKAEAYRQKAGAYVELENNPLWIIFDNVEGTRLIPIVSSMHTPTADTSNLRRL</sequence>
<keyword evidence="3" id="KW-1185">Reference proteome</keyword>
<dbReference type="EMBL" id="CAJNOI010007185">
    <property type="protein sequence ID" value="CAF1586164.1"/>
    <property type="molecule type" value="Genomic_DNA"/>
</dbReference>
<comment type="caution">
    <text evidence="2">The sequence shown here is derived from an EMBL/GenBank/DDBJ whole genome shotgun (WGS) entry which is preliminary data.</text>
</comment>
<accession>A0A816GLW5</accession>
<reference evidence="2" key="1">
    <citation type="submission" date="2021-02" db="EMBL/GenBank/DDBJ databases">
        <authorList>
            <person name="Nowell W R."/>
        </authorList>
    </citation>
    <scope>NUCLEOTIDE SEQUENCE</scope>
</reference>
<dbReference type="OrthoDB" id="10051491at2759"/>
<dbReference type="EMBL" id="CAJNOM010007617">
    <property type="protein sequence ID" value="CAF1676302.1"/>
    <property type="molecule type" value="Genomic_DNA"/>
</dbReference>
<evidence type="ECO:0000313" key="2">
    <source>
        <dbReference type="EMBL" id="CAF1676302.1"/>
    </source>
</evidence>
<organism evidence="2 3">
    <name type="scientific">Adineta steineri</name>
    <dbReference type="NCBI Taxonomy" id="433720"/>
    <lineage>
        <taxon>Eukaryota</taxon>
        <taxon>Metazoa</taxon>
        <taxon>Spiralia</taxon>
        <taxon>Gnathifera</taxon>
        <taxon>Rotifera</taxon>
        <taxon>Eurotatoria</taxon>
        <taxon>Bdelloidea</taxon>
        <taxon>Adinetida</taxon>
        <taxon>Adinetidae</taxon>
        <taxon>Adineta</taxon>
    </lineage>
</organism>
<dbReference type="Proteomes" id="UP000663877">
    <property type="component" value="Unassembled WGS sequence"/>
</dbReference>
<proteinExistence type="predicted"/>
<dbReference type="AlphaFoldDB" id="A0A816GLW5"/>
<evidence type="ECO:0000313" key="1">
    <source>
        <dbReference type="EMBL" id="CAF1586164.1"/>
    </source>
</evidence>
<protein>
    <submittedName>
        <fullName evidence="2">Uncharacterized protein</fullName>
    </submittedName>
</protein>
<name>A0A816GLW5_9BILA</name>